<sequence>METDANSVLYLHPNDGSYSISVDKLTGASDYRSWRRSMEIALTSKKKIGFVLGTVIRSTYAADAMKADQWDTCNSMVISWIHACLSDTIKKYVLYVNTARETWVQLEKRSMANGSRKYKLNKDLYQLKQNSNTINEYYTAISSLWEELDSMNALPVISEMSAEFLNGLDDHYAAMRSQMLMLTPLPTVESACSMLQQEESQREVLISKVDTDISAMYSRQIPAKPTVTCSHCGGKGHNQSKCWYLHGFPKKQDKPRLNPVNTGNKERSFSQSWNNNKFKPKMAAAAQLSTAQGGNITLTSQQFEQLLKHIPSSSTAKGSETDEELDNSFSGMVSYNHAESVFNGWIIDSGASDHMTYDLSKFTDPEPAVALPKITLPTGDSASISHTGNVNLCNSLNLHNVLCVPKFRYNLLSVPKLIKDSQCEVSFYGTHCVIRDILTKKIKGVGKVKNGLYYLVNQPLGADLLTKEQNIHTCLAAQNEPVHVPFDVWHHKLGHAYVKKLHHIPCVKKTIKENS</sequence>
<protein>
    <recommendedName>
        <fullName evidence="2">Retrovirus-related Pol polyprotein from transposon TNT 1-94-like beta-barrel domain-containing protein</fullName>
    </recommendedName>
</protein>
<proteinExistence type="predicted"/>
<feature type="compositionally biased region" description="Polar residues" evidence="1">
    <location>
        <begin position="259"/>
        <end position="273"/>
    </location>
</feature>
<evidence type="ECO:0000256" key="1">
    <source>
        <dbReference type="SAM" id="MobiDB-lite"/>
    </source>
</evidence>
<dbReference type="Proteomes" id="UP000596660">
    <property type="component" value="Unplaced"/>
</dbReference>
<dbReference type="Gramene" id="AUR62042390-RA">
    <property type="protein sequence ID" value="AUR62042390-RA:cds"/>
    <property type="gene ID" value="AUR62042390"/>
</dbReference>
<name>A0A803N939_CHEQI</name>
<dbReference type="OMA" id="ANDHICS"/>
<dbReference type="PANTHER" id="PTHR37610">
    <property type="entry name" value="CCHC-TYPE DOMAIN-CONTAINING PROTEIN"/>
    <property type="match status" value="1"/>
</dbReference>
<dbReference type="Pfam" id="PF22936">
    <property type="entry name" value="Pol_BBD"/>
    <property type="match status" value="1"/>
</dbReference>
<accession>A0A803N939</accession>
<dbReference type="PANTHER" id="PTHR37610:SF6">
    <property type="entry name" value="GAG-POLYPEPTIDE OF LTR COPIA-TYPE-RELATED"/>
    <property type="match status" value="1"/>
</dbReference>
<evidence type="ECO:0000313" key="3">
    <source>
        <dbReference type="EnsemblPlants" id="AUR62042390-RA:cds"/>
    </source>
</evidence>
<dbReference type="Pfam" id="PF14223">
    <property type="entry name" value="Retrotran_gag_2"/>
    <property type="match status" value="1"/>
</dbReference>
<dbReference type="EnsemblPlants" id="AUR62039356-RA">
    <property type="protein sequence ID" value="AUR62039356-RA:cds"/>
    <property type="gene ID" value="AUR62039356"/>
</dbReference>
<dbReference type="AlphaFoldDB" id="A0A803N939"/>
<accession>A0A803N2K3</accession>
<dbReference type="Gramene" id="AUR62039356-RA">
    <property type="protein sequence ID" value="AUR62039356-RA:cds"/>
    <property type="gene ID" value="AUR62039356"/>
</dbReference>
<reference evidence="3" key="2">
    <citation type="submission" date="2021-03" db="UniProtKB">
        <authorList>
            <consortium name="EnsemblPlants"/>
        </authorList>
    </citation>
    <scope>IDENTIFICATION</scope>
</reference>
<organism evidence="3 4">
    <name type="scientific">Chenopodium quinoa</name>
    <name type="common">Quinoa</name>
    <dbReference type="NCBI Taxonomy" id="63459"/>
    <lineage>
        <taxon>Eukaryota</taxon>
        <taxon>Viridiplantae</taxon>
        <taxon>Streptophyta</taxon>
        <taxon>Embryophyta</taxon>
        <taxon>Tracheophyta</taxon>
        <taxon>Spermatophyta</taxon>
        <taxon>Magnoliopsida</taxon>
        <taxon>eudicotyledons</taxon>
        <taxon>Gunneridae</taxon>
        <taxon>Pentapetalae</taxon>
        <taxon>Caryophyllales</taxon>
        <taxon>Chenopodiaceae</taxon>
        <taxon>Chenopodioideae</taxon>
        <taxon>Atripliceae</taxon>
        <taxon>Chenopodium</taxon>
    </lineage>
</organism>
<keyword evidence="4" id="KW-1185">Reference proteome</keyword>
<evidence type="ECO:0000313" key="4">
    <source>
        <dbReference type="Proteomes" id="UP000596660"/>
    </source>
</evidence>
<reference evidence="3" key="1">
    <citation type="journal article" date="2017" name="Nature">
        <title>The genome of Chenopodium quinoa.</title>
        <authorList>
            <person name="Jarvis D.E."/>
            <person name="Ho Y.S."/>
            <person name="Lightfoot D.J."/>
            <person name="Schmoeckel S.M."/>
            <person name="Li B."/>
            <person name="Borm T.J.A."/>
            <person name="Ohyanagi H."/>
            <person name="Mineta K."/>
            <person name="Michell C.T."/>
            <person name="Saber N."/>
            <person name="Kharbatia N.M."/>
            <person name="Rupper R.R."/>
            <person name="Sharp A.R."/>
            <person name="Dally N."/>
            <person name="Boughton B.A."/>
            <person name="Woo Y.H."/>
            <person name="Gao G."/>
            <person name="Schijlen E.G.W.M."/>
            <person name="Guo X."/>
            <person name="Momin A.A."/>
            <person name="Negrao S."/>
            <person name="Al-Babili S."/>
            <person name="Gehring C."/>
            <person name="Roessner U."/>
            <person name="Jung C."/>
            <person name="Murphy K."/>
            <person name="Arold S.T."/>
            <person name="Gojobori T."/>
            <person name="van der Linden C.G."/>
            <person name="van Loo E.N."/>
            <person name="Jellen E.N."/>
            <person name="Maughan P.J."/>
            <person name="Tester M."/>
        </authorList>
    </citation>
    <scope>NUCLEOTIDE SEQUENCE [LARGE SCALE GENOMIC DNA]</scope>
    <source>
        <strain evidence="3">cv. PI 614886</strain>
    </source>
</reference>
<dbReference type="EnsemblPlants" id="AUR62042390-RA">
    <property type="protein sequence ID" value="AUR62042390-RA:cds"/>
    <property type="gene ID" value="AUR62042390"/>
</dbReference>
<dbReference type="InterPro" id="IPR054722">
    <property type="entry name" value="PolX-like_BBD"/>
</dbReference>
<feature type="domain" description="Retrovirus-related Pol polyprotein from transposon TNT 1-94-like beta-barrel" evidence="2">
    <location>
        <begin position="345"/>
        <end position="419"/>
    </location>
</feature>
<feature type="region of interest" description="Disordered" evidence="1">
    <location>
        <begin position="254"/>
        <end position="273"/>
    </location>
</feature>
<evidence type="ECO:0000259" key="2">
    <source>
        <dbReference type="Pfam" id="PF22936"/>
    </source>
</evidence>